<dbReference type="Proteomes" id="UP001234297">
    <property type="component" value="Chromosome 7"/>
</dbReference>
<comment type="caution">
    <text evidence="1">The sequence shown here is derived from an EMBL/GenBank/DDBJ whole genome shotgun (WGS) entry which is preliminary data.</text>
</comment>
<gene>
    <name evidence="1" type="ORF">MRB53_023070</name>
</gene>
<protein>
    <submittedName>
        <fullName evidence="1">Uncharacterized protein</fullName>
    </submittedName>
</protein>
<accession>A0ACC2L9H7</accession>
<evidence type="ECO:0000313" key="2">
    <source>
        <dbReference type="Proteomes" id="UP001234297"/>
    </source>
</evidence>
<name>A0ACC2L9H7_PERAE</name>
<organism evidence="1 2">
    <name type="scientific">Persea americana</name>
    <name type="common">Avocado</name>
    <dbReference type="NCBI Taxonomy" id="3435"/>
    <lineage>
        <taxon>Eukaryota</taxon>
        <taxon>Viridiplantae</taxon>
        <taxon>Streptophyta</taxon>
        <taxon>Embryophyta</taxon>
        <taxon>Tracheophyta</taxon>
        <taxon>Spermatophyta</taxon>
        <taxon>Magnoliopsida</taxon>
        <taxon>Magnoliidae</taxon>
        <taxon>Laurales</taxon>
        <taxon>Lauraceae</taxon>
        <taxon>Persea</taxon>
    </lineage>
</organism>
<evidence type="ECO:0000313" key="1">
    <source>
        <dbReference type="EMBL" id="KAJ8629747.1"/>
    </source>
</evidence>
<sequence length="206" mass="23152">MLVKFVLVGDPEVGKSTILQNLCDPSYDPVIGIDVAYHEIVIDAVRPVPIKLKIWNTTGQASLRTVTSSYCKDAAAVLLVYDITRRETFNHLESWLEVSGWQADSKRIITLLASGLTSENIEEVFESMAKEIYEMVQEGELHAPDEVEGRESHCTFVDKGISTSNCLNTHNKAFHPTLSITCHHRCGQIFRTHAELGLHKEYMGRH</sequence>
<proteinExistence type="predicted"/>
<reference evidence="1 2" key="1">
    <citation type="journal article" date="2022" name="Hortic Res">
        <title>A haplotype resolved chromosomal level avocado genome allows analysis of novel avocado genes.</title>
        <authorList>
            <person name="Nath O."/>
            <person name="Fletcher S.J."/>
            <person name="Hayward A."/>
            <person name="Shaw L.M."/>
            <person name="Masouleh A.K."/>
            <person name="Furtado A."/>
            <person name="Henry R.J."/>
            <person name="Mitter N."/>
        </authorList>
    </citation>
    <scope>NUCLEOTIDE SEQUENCE [LARGE SCALE GENOMIC DNA]</scope>
    <source>
        <strain evidence="2">cv. Hass</strain>
    </source>
</reference>
<keyword evidence="2" id="KW-1185">Reference proteome</keyword>
<dbReference type="EMBL" id="CM056815">
    <property type="protein sequence ID" value="KAJ8629747.1"/>
    <property type="molecule type" value="Genomic_DNA"/>
</dbReference>